<dbReference type="Proteomes" id="UP000028725">
    <property type="component" value="Unassembled WGS sequence"/>
</dbReference>
<dbReference type="RefSeq" id="WP_044196543.1">
    <property type="nucleotide sequence ID" value="NZ_JMCB01000019.1"/>
</dbReference>
<keyword evidence="1" id="KW-0472">Membrane</keyword>
<evidence type="ECO:0000256" key="1">
    <source>
        <dbReference type="SAM" id="Phobius"/>
    </source>
</evidence>
<feature type="transmembrane region" description="Helical" evidence="1">
    <location>
        <begin position="247"/>
        <end position="267"/>
    </location>
</feature>
<dbReference type="AlphaFoldDB" id="A0A085W5G6"/>
<dbReference type="PANTHER" id="PTHR37826">
    <property type="entry name" value="FLOTILLIN BAND_7_5 DOMAIN PROTEIN"/>
    <property type="match status" value="1"/>
</dbReference>
<name>A0A085W5G6_9BACT</name>
<sequence length="319" mass="34971">MSVIEAQCQRCHSRLEAEDLRCPVCALPTPRPPRSVDRESARIIRCNTCGATVAYSVEAQAPKCAFCASEMHTETQEDPIDQAKHFVPFRVGTDEAHEALRAFLGKGGFFRPKDLASRAAVDSLKPLWWPGWKFDAAVEATWTADTDAGARRSDWAPHSGATRLVLHNILVSASRGLTQAETQKLTPAYELTQAKPQPEGPPGAQVELFDVTRSGARRQILAGVEHTAREYITRAALPGRRHRNLRVAVALSGLGTAHYALPAYVLAYRYGKKLYRVVVHGQDPGCVLGEKPISWAKVAMTVLAALAVLVLMFLVLRKS</sequence>
<comment type="caution">
    <text evidence="2">The sequence shown here is derived from an EMBL/GenBank/DDBJ whole genome shotgun (WGS) entry which is preliminary data.</text>
</comment>
<evidence type="ECO:0008006" key="4">
    <source>
        <dbReference type="Google" id="ProtNLM"/>
    </source>
</evidence>
<dbReference type="EMBL" id="JMCB01000019">
    <property type="protein sequence ID" value="KFE62929.1"/>
    <property type="molecule type" value="Genomic_DNA"/>
</dbReference>
<reference evidence="2 3" key="1">
    <citation type="submission" date="2014-04" db="EMBL/GenBank/DDBJ databases">
        <title>Genome assembly of Hyalangium minutum DSM 14724.</title>
        <authorList>
            <person name="Sharma G."/>
            <person name="Subramanian S."/>
        </authorList>
    </citation>
    <scope>NUCLEOTIDE SEQUENCE [LARGE SCALE GENOMIC DNA]</scope>
    <source>
        <strain evidence="2 3">DSM 14724</strain>
    </source>
</reference>
<dbReference type="STRING" id="394096.DB31_2988"/>
<gene>
    <name evidence="2" type="ORF">DB31_2988</name>
</gene>
<protein>
    <recommendedName>
        <fullName evidence="4">Primosomal protein N' (Replication factor Y)-superfamily II helicase</fullName>
    </recommendedName>
</protein>
<keyword evidence="1" id="KW-0812">Transmembrane</keyword>
<proteinExistence type="predicted"/>
<organism evidence="2 3">
    <name type="scientific">Hyalangium minutum</name>
    <dbReference type="NCBI Taxonomy" id="394096"/>
    <lineage>
        <taxon>Bacteria</taxon>
        <taxon>Pseudomonadati</taxon>
        <taxon>Myxococcota</taxon>
        <taxon>Myxococcia</taxon>
        <taxon>Myxococcales</taxon>
        <taxon>Cystobacterineae</taxon>
        <taxon>Archangiaceae</taxon>
        <taxon>Hyalangium</taxon>
    </lineage>
</organism>
<accession>A0A085W5G6</accession>
<keyword evidence="3" id="KW-1185">Reference proteome</keyword>
<evidence type="ECO:0000313" key="2">
    <source>
        <dbReference type="EMBL" id="KFE62929.1"/>
    </source>
</evidence>
<dbReference type="OrthoDB" id="3182597at2"/>
<keyword evidence="1" id="KW-1133">Transmembrane helix</keyword>
<dbReference type="PANTHER" id="PTHR37826:SF3">
    <property type="entry name" value="J DOMAIN-CONTAINING PROTEIN"/>
    <property type="match status" value="1"/>
</dbReference>
<evidence type="ECO:0000313" key="3">
    <source>
        <dbReference type="Proteomes" id="UP000028725"/>
    </source>
</evidence>
<dbReference type="PATRIC" id="fig|394096.3.peg.7313"/>
<feature type="transmembrane region" description="Helical" evidence="1">
    <location>
        <begin position="298"/>
        <end position="316"/>
    </location>
</feature>